<reference evidence="1" key="1">
    <citation type="submission" date="2022-07" db="EMBL/GenBank/DDBJ databases">
        <title>Isolation, identification, and degradation of a PFOSA degrading strain from sewage treatment plant.</title>
        <authorList>
            <person name="Zhang L."/>
            <person name="Huo Y."/>
        </authorList>
    </citation>
    <scope>NUCLEOTIDE SEQUENCE</scope>
    <source>
        <strain evidence="1">C1</strain>
    </source>
</reference>
<accession>A0ABY5IRR5</accession>
<evidence type="ECO:0000313" key="1">
    <source>
        <dbReference type="EMBL" id="UUC45555.1"/>
    </source>
</evidence>
<evidence type="ECO:0000313" key="2">
    <source>
        <dbReference type="Proteomes" id="UP001059844"/>
    </source>
</evidence>
<organism evidence="1 2">
    <name type="scientific">Flavobacterium cerinum</name>
    <dbReference type="NCBI Taxonomy" id="2502784"/>
    <lineage>
        <taxon>Bacteria</taxon>
        <taxon>Pseudomonadati</taxon>
        <taxon>Bacteroidota</taxon>
        <taxon>Flavobacteriia</taxon>
        <taxon>Flavobacteriales</taxon>
        <taxon>Flavobacteriaceae</taxon>
        <taxon>Flavobacterium</taxon>
    </lineage>
</organism>
<dbReference type="EMBL" id="CP101751">
    <property type="protein sequence ID" value="UUC45555.1"/>
    <property type="molecule type" value="Genomic_DNA"/>
</dbReference>
<dbReference type="Proteomes" id="UP001059844">
    <property type="component" value="Chromosome"/>
</dbReference>
<proteinExistence type="predicted"/>
<dbReference type="RefSeq" id="WP_256551248.1">
    <property type="nucleotide sequence ID" value="NZ_CP101751.1"/>
</dbReference>
<keyword evidence="2" id="KW-1185">Reference proteome</keyword>
<protein>
    <recommendedName>
        <fullName evidence="3">TerB family tellurite resistance protein</fullName>
    </recommendedName>
</protein>
<name>A0ABY5IRR5_9FLAO</name>
<sequence>MKKTTLILFISLLLTPIYVIAQKLNIEDEIKLRVGVMEMIVERKKTNENVFKDANYKMLNFLSFSENQKKVLDTLFSKSWSKRLELYNNIKGADDKKNITEFINYLVKNETIFRKVLTKEQLTIYNDELKKNEGKSDDARKIIVRAMYFTDDQYNEFIKNK</sequence>
<gene>
    <name evidence="1" type="ORF">NOX80_18285</name>
</gene>
<evidence type="ECO:0008006" key="3">
    <source>
        <dbReference type="Google" id="ProtNLM"/>
    </source>
</evidence>